<evidence type="ECO:0000259" key="9">
    <source>
        <dbReference type="Pfam" id="PF01551"/>
    </source>
</evidence>
<dbReference type="FunFam" id="2.70.70.10:FF:000006">
    <property type="entry name" value="M23 family peptidase"/>
    <property type="match status" value="1"/>
</dbReference>
<dbReference type="GO" id="GO:0004222">
    <property type="term" value="F:metalloendopeptidase activity"/>
    <property type="evidence" value="ECO:0007669"/>
    <property type="project" value="TreeGrafter"/>
</dbReference>
<dbReference type="PROSITE" id="PS51318">
    <property type="entry name" value="TAT"/>
    <property type="match status" value="1"/>
</dbReference>
<dbReference type="InterPro" id="IPR050570">
    <property type="entry name" value="Cell_wall_metabolism_enzyme"/>
</dbReference>
<feature type="domain" description="M23ase beta-sheet core" evidence="9">
    <location>
        <begin position="337"/>
        <end position="434"/>
    </location>
</feature>
<dbReference type="PANTHER" id="PTHR21666">
    <property type="entry name" value="PEPTIDASE-RELATED"/>
    <property type="match status" value="1"/>
</dbReference>
<evidence type="ECO:0000256" key="3">
    <source>
        <dbReference type="ARBA" id="ARBA00022670"/>
    </source>
</evidence>
<dbReference type="InterPro" id="IPR011055">
    <property type="entry name" value="Dup_hybrid_motif"/>
</dbReference>
<dbReference type="Gene3D" id="2.70.70.10">
    <property type="entry name" value="Glucose Permease (Domain IIA)"/>
    <property type="match status" value="1"/>
</dbReference>
<dbReference type="Pfam" id="PF19425">
    <property type="entry name" value="Csd3_N2"/>
    <property type="match status" value="1"/>
</dbReference>
<feature type="transmembrane region" description="Helical" evidence="8">
    <location>
        <begin position="22"/>
        <end position="44"/>
    </location>
</feature>
<protein>
    <submittedName>
        <fullName evidence="11">M23 family metallopeptidase</fullName>
    </submittedName>
</protein>
<keyword evidence="8" id="KW-1133">Transmembrane helix</keyword>
<organism evidence="11 12">
    <name type="scientific">Marivibrio halodurans</name>
    <dbReference type="NCBI Taxonomy" id="2039722"/>
    <lineage>
        <taxon>Bacteria</taxon>
        <taxon>Pseudomonadati</taxon>
        <taxon>Pseudomonadota</taxon>
        <taxon>Alphaproteobacteria</taxon>
        <taxon>Rhodospirillales</taxon>
        <taxon>Rhodospirillaceae</taxon>
        <taxon>Marivibrio</taxon>
    </lineage>
</organism>
<keyword evidence="6" id="KW-0862">Zinc</keyword>
<dbReference type="GO" id="GO:0006508">
    <property type="term" value="P:proteolysis"/>
    <property type="evidence" value="ECO:0007669"/>
    <property type="project" value="UniProtKB-KW"/>
</dbReference>
<dbReference type="EMBL" id="JAGMWN010000006">
    <property type="protein sequence ID" value="MBP5857918.1"/>
    <property type="molecule type" value="Genomic_DNA"/>
</dbReference>
<keyword evidence="8" id="KW-0472">Membrane</keyword>
<dbReference type="InterPro" id="IPR045834">
    <property type="entry name" value="Csd3_N2"/>
</dbReference>
<reference evidence="11" key="1">
    <citation type="submission" date="2021-04" db="EMBL/GenBank/DDBJ databases">
        <authorList>
            <person name="Zhang D.-C."/>
        </authorList>
    </citation>
    <scope>NUCLEOTIDE SEQUENCE</scope>
    <source>
        <strain evidence="11">CGMCC 1.15697</strain>
    </source>
</reference>
<name>A0A8J7SJQ5_9PROT</name>
<keyword evidence="5" id="KW-0378">Hydrolase</keyword>
<sequence>MQTHPDSPPSLDAPSPNPARRLVLRAAAAAAGLVLMAVTLYFALPGNGPNLLPEPGIDAALAAPAQDGDPISAHPMPPERPRVAAISDAASNAALLSEPYRVTLTVESGDTLMGLLTEAGLDPPQAHRAIQALAEVYSPRKLRPGHSFDLLLEPSTGDIPATLRELTFAPDLTKTVRVTRAPSVGADAEKTFLANATDRPVITRLSRSEGAIDSSLYNAAVEAGVPMPILGEMINIFSFDIDFQREIQPDDRFALLFEEQRAEDGRLVDTGDVLMAEMTVRGEQRRYYRFEDENGFVDFYDASGRSVRKALLRTPVDGARISSRFGKRTHPILGYTRMHKGMDFAAPTGTPIYAAGDGVVEAAGWNGGYGKYVRIRHNGTYKTAYAHMSRIDSRVKAGTRVRQRQIIGYVGTTGRSTGPHLHYEVHQDGRQVNPQGVKLPTGKVLAGADLTRFETVMRETEARFATAPDLSGTDTAAAIGANCQASGTATC</sequence>
<evidence type="ECO:0000256" key="5">
    <source>
        <dbReference type="ARBA" id="ARBA00022801"/>
    </source>
</evidence>
<evidence type="ECO:0000256" key="1">
    <source>
        <dbReference type="ARBA" id="ARBA00001947"/>
    </source>
</evidence>
<comment type="cofactor">
    <cofactor evidence="1">
        <name>Zn(2+)</name>
        <dbReference type="ChEBI" id="CHEBI:29105"/>
    </cofactor>
</comment>
<proteinExistence type="predicted"/>
<comment type="subcellular location">
    <subcellularLocation>
        <location evidence="2">Cell envelope</location>
    </subcellularLocation>
</comment>
<dbReference type="GO" id="GO:0046872">
    <property type="term" value="F:metal ion binding"/>
    <property type="evidence" value="ECO:0007669"/>
    <property type="project" value="UniProtKB-KW"/>
</dbReference>
<comment type="caution">
    <text evidence="11">The sequence shown here is derived from an EMBL/GenBank/DDBJ whole genome shotgun (WGS) entry which is preliminary data.</text>
</comment>
<dbReference type="RefSeq" id="WP_210682513.1">
    <property type="nucleotide sequence ID" value="NZ_JAGMWN010000006.1"/>
</dbReference>
<evidence type="ECO:0000313" key="12">
    <source>
        <dbReference type="Proteomes" id="UP000672602"/>
    </source>
</evidence>
<dbReference type="SUPFAM" id="SSF51261">
    <property type="entry name" value="Duplicated hybrid motif"/>
    <property type="match status" value="1"/>
</dbReference>
<evidence type="ECO:0000259" key="10">
    <source>
        <dbReference type="Pfam" id="PF19425"/>
    </source>
</evidence>
<dbReference type="CDD" id="cd12797">
    <property type="entry name" value="M23_peptidase"/>
    <property type="match status" value="1"/>
</dbReference>
<dbReference type="Pfam" id="PF01551">
    <property type="entry name" value="Peptidase_M23"/>
    <property type="match status" value="1"/>
</dbReference>
<keyword evidence="8" id="KW-0812">Transmembrane</keyword>
<evidence type="ECO:0000256" key="6">
    <source>
        <dbReference type="ARBA" id="ARBA00022833"/>
    </source>
</evidence>
<keyword evidence="3" id="KW-0645">Protease</keyword>
<dbReference type="AlphaFoldDB" id="A0A8J7SJQ5"/>
<keyword evidence="12" id="KW-1185">Reference proteome</keyword>
<dbReference type="Gene3D" id="3.10.450.350">
    <property type="match status" value="2"/>
</dbReference>
<dbReference type="PANTHER" id="PTHR21666:SF288">
    <property type="entry name" value="CELL DIVISION PROTEIN YTFB"/>
    <property type="match status" value="1"/>
</dbReference>
<keyword evidence="7" id="KW-0482">Metalloprotease</keyword>
<dbReference type="InterPro" id="IPR016047">
    <property type="entry name" value="M23ase_b-sheet_dom"/>
</dbReference>
<dbReference type="GO" id="GO:0030313">
    <property type="term" value="C:cell envelope"/>
    <property type="evidence" value="ECO:0007669"/>
    <property type="project" value="UniProtKB-SubCell"/>
</dbReference>
<evidence type="ECO:0000313" key="11">
    <source>
        <dbReference type="EMBL" id="MBP5857918.1"/>
    </source>
</evidence>
<feature type="domain" description="Csd3-like second N-terminal" evidence="10">
    <location>
        <begin position="208"/>
        <end position="325"/>
    </location>
</feature>
<keyword evidence="4" id="KW-0479">Metal-binding</keyword>
<evidence type="ECO:0000256" key="4">
    <source>
        <dbReference type="ARBA" id="ARBA00022723"/>
    </source>
</evidence>
<dbReference type="InterPro" id="IPR006311">
    <property type="entry name" value="TAT_signal"/>
</dbReference>
<gene>
    <name evidence="11" type="ORF">KAJ83_12940</name>
</gene>
<evidence type="ECO:0000256" key="8">
    <source>
        <dbReference type="SAM" id="Phobius"/>
    </source>
</evidence>
<dbReference type="Proteomes" id="UP000672602">
    <property type="component" value="Unassembled WGS sequence"/>
</dbReference>
<accession>A0A8J7SJQ5</accession>
<evidence type="ECO:0000256" key="2">
    <source>
        <dbReference type="ARBA" id="ARBA00004196"/>
    </source>
</evidence>
<evidence type="ECO:0000256" key="7">
    <source>
        <dbReference type="ARBA" id="ARBA00023049"/>
    </source>
</evidence>